<organism evidence="1 2">
    <name type="scientific">Acorus calamus</name>
    <name type="common">Sweet flag</name>
    <dbReference type="NCBI Taxonomy" id="4465"/>
    <lineage>
        <taxon>Eukaryota</taxon>
        <taxon>Viridiplantae</taxon>
        <taxon>Streptophyta</taxon>
        <taxon>Embryophyta</taxon>
        <taxon>Tracheophyta</taxon>
        <taxon>Spermatophyta</taxon>
        <taxon>Magnoliopsida</taxon>
        <taxon>Liliopsida</taxon>
        <taxon>Acoraceae</taxon>
        <taxon>Acorus</taxon>
    </lineage>
</organism>
<gene>
    <name evidence="1" type="ORF">QJS10_CPB11g01234</name>
</gene>
<protein>
    <submittedName>
        <fullName evidence="1">Uncharacterized protein</fullName>
    </submittedName>
</protein>
<reference evidence="1" key="1">
    <citation type="journal article" date="2023" name="Nat. Commun.">
        <title>Diploid and tetraploid genomes of Acorus and the evolution of monocots.</title>
        <authorList>
            <person name="Ma L."/>
            <person name="Liu K.W."/>
            <person name="Li Z."/>
            <person name="Hsiao Y.Y."/>
            <person name="Qi Y."/>
            <person name="Fu T."/>
            <person name="Tang G.D."/>
            <person name="Zhang D."/>
            <person name="Sun W.H."/>
            <person name="Liu D.K."/>
            <person name="Li Y."/>
            <person name="Chen G.Z."/>
            <person name="Liu X.D."/>
            <person name="Liao X.Y."/>
            <person name="Jiang Y.T."/>
            <person name="Yu X."/>
            <person name="Hao Y."/>
            <person name="Huang J."/>
            <person name="Zhao X.W."/>
            <person name="Ke S."/>
            <person name="Chen Y.Y."/>
            <person name="Wu W.L."/>
            <person name="Hsu J.L."/>
            <person name="Lin Y.F."/>
            <person name="Huang M.D."/>
            <person name="Li C.Y."/>
            <person name="Huang L."/>
            <person name="Wang Z.W."/>
            <person name="Zhao X."/>
            <person name="Zhong W.Y."/>
            <person name="Peng D.H."/>
            <person name="Ahmad S."/>
            <person name="Lan S."/>
            <person name="Zhang J.S."/>
            <person name="Tsai W.C."/>
            <person name="Van de Peer Y."/>
            <person name="Liu Z.J."/>
        </authorList>
    </citation>
    <scope>NUCLEOTIDE SEQUENCE</scope>
    <source>
        <strain evidence="1">CP</strain>
    </source>
</reference>
<reference evidence="1" key="2">
    <citation type="submission" date="2023-06" db="EMBL/GenBank/DDBJ databases">
        <authorList>
            <person name="Ma L."/>
            <person name="Liu K.-W."/>
            <person name="Li Z."/>
            <person name="Hsiao Y.-Y."/>
            <person name="Qi Y."/>
            <person name="Fu T."/>
            <person name="Tang G."/>
            <person name="Zhang D."/>
            <person name="Sun W.-H."/>
            <person name="Liu D.-K."/>
            <person name="Li Y."/>
            <person name="Chen G.-Z."/>
            <person name="Liu X.-D."/>
            <person name="Liao X.-Y."/>
            <person name="Jiang Y.-T."/>
            <person name="Yu X."/>
            <person name="Hao Y."/>
            <person name="Huang J."/>
            <person name="Zhao X.-W."/>
            <person name="Ke S."/>
            <person name="Chen Y.-Y."/>
            <person name="Wu W.-L."/>
            <person name="Hsu J.-L."/>
            <person name="Lin Y.-F."/>
            <person name="Huang M.-D."/>
            <person name="Li C.-Y."/>
            <person name="Huang L."/>
            <person name="Wang Z.-W."/>
            <person name="Zhao X."/>
            <person name="Zhong W.-Y."/>
            <person name="Peng D.-H."/>
            <person name="Ahmad S."/>
            <person name="Lan S."/>
            <person name="Zhang J.-S."/>
            <person name="Tsai W.-C."/>
            <person name="Van De Peer Y."/>
            <person name="Liu Z.-J."/>
        </authorList>
    </citation>
    <scope>NUCLEOTIDE SEQUENCE</scope>
    <source>
        <strain evidence="1">CP</strain>
        <tissue evidence="1">Leaves</tissue>
    </source>
</reference>
<proteinExistence type="predicted"/>
<comment type="caution">
    <text evidence="1">The sequence shown here is derived from an EMBL/GenBank/DDBJ whole genome shotgun (WGS) entry which is preliminary data.</text>
</comment>
<accession>A0AAV9DPL8</accession>
<evidence type="ECO:0000313" key="1">
    <source>
        <dbReference type="EMBL" id="KAK1303147.1"/>
    </source>
</evidence>
<dbReference type="EMBL" id="JAUJYO010000011">
    <property type="protein sequence ID" value="KAK1303147.1"/>
    <property type="molecule type" value="Genomic_DNA"/>
</dbReference>
<dbReference type="AlphaFoldDB" id="A0AAV9DPL8"/>
<name>A0AAV9DPL8_ACOCL</name>
<keyword evidence="2" id="KW-1185">Reference proteome</keyword>
<evidence type="ECO:0000313" key="2">
    <source>
        <dbReference type="Proteomes" id="UP001180020"/>
    </source>
</evidence>
<dbReference type="Proteomes" id="UP001180020">
    <property type="component" value="Unassembled WGS sequence"/>
</dbReference>
<sequence>MAKMYKAHVELDRGNSATIVYGLEKKYNLHKILQDVRYYSCNGNVIPYNGGQVEV</sequence>